<dbReference type="EMBL" id="LAZR01007683">
    <property type="protein sequence ID" value="KKM83639.1"/>
    <property type="molecule type" value="Genomic_DNA"/>
</dbReference>
<protein>
    <submittedName>
        <fullName evidence="1">Uncharacterized protein</fullName>
    </submittedName>
</protein>
<proteinExistence type="predicted"/>
<dbReference type="AlphaFoldDB" id="A0A0F9KNC4"/>
<name>A0A0F9KNC4_9ZZZZ</name>
<sequence length="38" mass="4378">MKFTRFNLTVAFLVALCFLVALFRAAEILPFPMLMGER</sequence>
<reference evidence="1" key="1">
    <citation type="journal article" date="2015" name="Nature">
        <title>Complex archaea that bridge the gap between prokaryotes and eukaryotes.</title>
        <authorList>
            <person name="Spang A."/>
            <person name="Saw J.H."/>
            <person name="Jorgensen S.L."/>
            <person name="Zaremba-Niedzwiedzka K."/>
            <person name="Martijn J."/>
            <person name="Lind A.E."/>
            <person name="van Eijk R."/>
            <person name="Schleper C."/>
            <person name="Guy L."/>
            <person name="Ettema T.J."/>
        </authorList>
    </citation>
    <scope>NUCLEOTIDE SEQUENCE</scope>
</reference>
<evidence type="ECO:0000313" key="1">
    <source>
        <dbReference type="EMBL" id="KKM83639.1"/>
    </source>
</evidence>
<organism evidence="1">
    <name type="scientific">marine sediment metagenome</name>
    <dbReference type="NCBI Taxonomy" id="412755"/>
    <lineage>
        <taxon>unclassified sequences</taxon>
        <taxon>metagenomes</taxon>
        <taxon>ecological metagenomes</taxon>
    </lineage>
</organism>
<accession>A0A0F9KNC4</accession>
<comment type="caution">
    <text evidence="1">The sequence shown here is derived from an EMBL/GenBank/DDBJ whole genome shotgun (WGS) entry which is preliminary data.</text>
</comment>
<gene>
    <name evidence="1" type="ORF">LCGC14_1307380</name>
</gene>